<evidence type="ECO:0000256" key="1">
    <source>
        <dbReference type="SAM" id="SignalP"/>
    </source>
</evidence>
<dbReference type="Proteomes" id="UP000007879">
    <property type="component" value="Unassembled WGS sequence"/>
</dbReference>
<organism evidence="3">
    <name type="scientific">Amphimedon queenslandica</name>
    <name type="common">Sponge</name>
    <dbReference type="NCBI Taxonomy" id="400682"/>
    <lineage>
        <taxon>Eukaryota</taxon>
        <taxon>Metazoa</taxon>
        <taxon>Porifera</taxon>
        <taxon>Demospongiae</taxon>
        <taxon>Heteroscleromorpha</taxon>
        <taxon>Haplosclerida</taxon>
        <taxon>Niphatidae</taxon>
        <taxon>Amphimedon</taxon>
    </lineage>
</organism>
<reference evidence="3" key="2">
    <citation type="submission" date="2017-05" db="UniProtKB">
        <authorList>
            <consortium name="EnsemblMetazoa"/>
        </authorList>
    </citation>
    <scope>IDENTIFICATION</scope>
</reference>
<evidence type="ECO:0000259" key="2">
    <source>
        <dbReference type="Pfam" id="PF09992"/>
    </source>
</evidence>
<dbReference type="KEGG" id="aqu:109580194"/>
<feature type="domain" description="Phosphodiester glycosidase" evidence="2">
    <location>
        <begin position="97"/>
        <end position="281"/>
    </location>
</feature>
<sequence>MKVTLMIILSSIATSLALISPFSTQYQLDDDYVVLDYHNVSIPFSNFSYKGIVSNTNRSYTAFVAVLPSGVSSQFSFELPKGGCGTVNLTSLTSKENNCNYSTNAGYFNTKTNSCVGNIITNGKTEQLAGQATVNFAITSKSYVLGYLTNKTLTSGEYNWTQLISGFGWIVRRGEDNVKKSIPIEELPDTFVTEKAPRTGICVARNGTLILAEVDGEEDIKAGLDLYEFSEVLIDLGCWEAVNLDGGGSSTSVYRGTVINKPTCSDSSDICERHVSSITCIKLS</sequence>
<dbReference type="EnsemblMetazoa" id="Aqu2.1.39923_001">
    <property type="protein sequence ID" value="Aqu2.1.39923_001"/>
    <property type="gene ID" value="Aqu2.1.39923"/>
</dbReference>
<proteinExistence type="predicted"/>
<feature type="signal peptide" evidence="1">
    <location>
        <begin position="1"/>
        <end position="17"/>
    </location>
</feature>
<dbReference type="InterPro" id="IPR018711">
    <property type="entry name" value="NAGPA"/>
</dbReference>
<keyword evidence="1" id="KW-0732">Signal</keyword>
<reference evidence="4" key="1">
    <citation type="journal article" date="2010" name="Nature">
        <title>The Amphimedon queenslandica genome and the evolution of animal complexity.</title>
        <authorList>
            <person name="Srivastava M."/>
            <person name="Simakov O."/>
            <person name="Chapman J."/>
            <person name="Fahey B."/>
            <person name="Gauthier M.E."/>
            <person name="Mitros T."/>
            <person name="Richards G.S."/>
            <person name="Conaco C."/>
            <person name="Dacre M."/>
            <person name="Hellsten U."/>
            <person name="Larroux C."/>
            <person name="Putnam N.H."/>
            <person name="Stanke M."/>
            <person name="Adamska M."/>
            <person name="Darling A."/>
            <person name="Degnan S.M."/>
            <person name="Oakley T.H."/>
            <person name="Plachetzki D.C."/>
            <person name="Zhai Y."/>
            <person name="Adamski M."/>
            <person name="Calcino A."/>
            <person name="Cummins S.F."/>
            <person name="Goodstein D.M."/>
            <person name="Harris C."/>
            <person name="Jackson D.J."/>
            <person name="Leys S.P."/>
            <person name="Shu S."/>
            <person name="Woodcroft B.J."/>
            <person name="Vervoort M."/>
            <person name="Kosik K.S."/>
            <person name="Manning G."/>
            <person name="Degnan B.M."/>
            <person name="Rokhsar D.S."/>
        </authorList>
    </citation>
    <scope>NUCLEOTIDE SEQUENCE [LARGE SCALE GENOMIC DNA]</scope>
</reference>
<dbReference type="InParanoid" id="A0A1X7VKD5"/>
<dbReference type="AlphaFoldDB" id="A0A1X7VKD5"/>
<dbReference type="eggNOG" id="ENOG502S3HR">
    <property type="taxonomic scope" value="Eukaryota"/>
</dbReference>
<name>A0A1X7VKD5_AMPQE</name>
<dbReference type="EnsemblMetazoa" id="XM_019993096.1">
    <property type="protein sequence ID" value="XP_019848655.1"/>
    <property type="gene ID" value="LOC109580194"/>
</dbReference>
<feature type="chain" id="PRO_5012891841" description="Phosphodiester glycosidase domain-containing protein" evidence="1">
    <location>
        <begin position="18"/>
        <end position="284"/>
    </location>
</feature>
<evidence type="ECO:0000313" key="4">
    <source>
        <dbReference type="Proteomes" id="UP000007879"/>
    </source>
</evidence>
<dbReference type="PANTHER" id="PTHR40446:SF2">
    <property type="entry name" value="N-ACETYLGLUCOSAMINE-1-PHOSPHODIESTER ALPHA-N-ACETYLGLUCOSAMINIDASE"/>
    <property type="match status" value="1"/>
</dbReference>
<dbReference type="Pfam" id="PF09992">
    <property type="entry name" value="NAGPA"/>
    <property type="match status" value="1"/>
</dbReference>
<keyword evidence="4" id="KW-1185">Reference proteome</keyword>
<dbReference type="GO" id="GO:0033299">
    <property type="term" value="P:secretion of lysosomal enzymes"/>
    <property type="evidence" value="ECO:0007669"/>
    <property type="project" value="TreeGrafter"/>
</dbReference>
<dbReference type="STRING" id="400682.A0A1X7VKD5"/>
<accession>A0A1X7VKD5</accession>
<gene>
    <name evidence="3" type="primary">109580194</name>
</gene>
<dbReference type="PANTHER" id="PTHR40446">
    <property type="entry name" value="N-ACETYLGLUCOSAMINE-1-PHOSPHODIESTER ALPHA-N-ACETYLGLUCOSAMINIDASE"/>
    <property type="match status" value="1"/>
</dbReference>
<dbReference type="OrthoDB" id="192253at2759"/>
<protein>
    <recommendedName>
        <fullName evidence="2">Phosphodiester glycosidase domain-containing protein</fullName>
    </recommendedName>
</protein>
<evidence type="ECO:0000313" key="3">
    <source>
        <dbReference type="EnsemblMetazoa" id="Aqu2.1.39923_001"/>
    </source>
</evidence>